<dbReference type="AlphaFoldDB" id="A0A2S3ZLY0"/>
<keyword evidence="4 5" id="KW-0472">Membrane</keyword>
<reference evidence="7 8" key="1">
    <citation type="submission" date="2018-01" db="EMBL/GenBank/DDBJ databases">
        <title>Cryobacterium sp. nov., from glaciers in China.</title>
        <authorList>
            <person name="Liu Q."/>
            <person name="Xin Y.-H."/>
        </authorList>
    </citation>
    <scope>NUCLEOTIDE SEQUENCE [LARGE SCALE GENOMIC DNA]</scope>
    <source>
        <strain evidence="7 8">TMB1-8</strain>
    </source>
</reference>
<evidence type="ECO:0000313" key="7">
    <source>
        <dbReference type="EMBL" id="POH69709.1"/>
    </source>
</evidence>
<comment type="caution">
    <text evidence="7">The sequence shown here is derived from an EMBL/GenBank/DDBJ whole genome shotgun (WGS) entry which is preliminary data.</text>
</comment>
<evidence type="ECO:0000256" key="2">
    <source>
        <dbReference type="ARBA" id="ARBA00022692"/>
    </source>
</evidence>
<dbReference type="PANTHER" id="PTHR37422:SF13">
    <property type="entry name" value="LIPOPOLYSACCHARIDE BIOSYNTHESIS PROTEIN PA4999-RELATED"/>
    <property type="match status" value="1"/>
</dbReference>
<evidence type="ECO:0000313" key="8">
    <source>
        <dbReference type="Proteomes" id="UP000237104"/>
    </source>
</evidence>
<feature type="transmembrane region" description="Helical" evidence="5">
    <location>
        <begin position="343"/>
        <end position="364"/>
    </location>
</feature>
<comment type="subcellular location">
    <subcellularLocation>
        <location evidence="1">Membrane</location>
        <topology evidence="1">Multi-pass membrane protein</topology>
    </subcellularLocation>
</comment>
<feature type="transmembrane region" description="Helical" evidence="5">
    <location>
        <begin position="253"/>
        <end position="272"/>
    </location>
</feature>
<feature type="transmembrane region" description="Helical" evidence="5">
    <location>
        <begin position="205"/>
        <end position="221"/>
    </location>
</feature>
<dbReference type="InterPro" id="IPR007016">
    <property type="entry name" value="O-antigen_ligase-rel_domated"/>
</dbReference>
<feature type="transmembrane region" description="Helical" evidence="5">
    <location>
        <begin position="78"/>
        <end position="100"/>
    </location>
</feature>
<dbReference type="InterPro" id="IPR051533">
    <property type="entry name" value="WaaL-like"/>
</dbReference>
<protein>
    <submittedName>
        <fullName evidence="7">Exopolysaccharide production protein</fullName>
    </submittedName>
</protein>
<feature type="transmembrane region" description="Helical" evidence="5">
    <location>
        <begin position="44"/>
        <end position="66"/>
    </location>
</feature>
<organism evidence="7 8">
    <name type="scientific">Cryobacterium zongtaii</name>
    <dbReference type="NCBI Taxonomy" id="1259217"/>
    <lineage>
        <taxon>Bacteria</taxon>
        <taxon>Bacillati</taxon>
        <taxon>Actinomycetota</taxon>
        <taxon>Actinomycetes</taxon>
        <taxon>Micrococcales</taxon>
        <taxon>Microbacteriaceae</taxon>
        <taxon>Cryobacterium</taxon>
    </lineage>
</organism>
<evidence type="ECO:0000256" key="1">
    <source>
        <dbReference type="ARBA" id="ARBA00004141"/>
    </source>
</evidence>
<proteinExistence type="predicted"/>
<sequence>MTGPARPPYVPDAITAVLASPRFSATLTHLILGFAFSTHLLRSLMGWPGLLAALVCLVVLATASMIARRQSIEWHGLLPLSILVFLVWCALSVLWSGYALQTVSGVAYQLAFAFLAIYVALVRDTIQIVRATGDVLRLLLGLSLALEVLSGLLLDLPIAFLGVQGNITMLGPIQGVFGSRNALGLVSLIAAISFIIELRSRSVRPGRAAASIALALLGLLLTHSPVFVVVASAVGIAALALYWLRRTRAEDRWLLQLSLLGATVLAALFAFVGRTGIIDVLNAGSEFETRSSLWREMWRLVEVHPLEGWGWTGIWPQDVSPYGWLDFVTGSRHSSALNAFLDVYFQVGLVGFLSFVVLVALAFIRSWLLASNKKPVVYVWSPLVLVVLLVTSAAESTVLVEFGWLLLLICSVKAAQGQSWRRLLSPSPRNELTP</sequence>
<dbReference type="EMBL" id="PPXF01000019">
    <property type="protein sequence ID" value="POH69709.1"/>
    <property type="molecule type" value="Genomic_DNA"/>
</dbReference>
<keyword evidence="2 5" id="KW-0812">Transmembrane</keyword>
<dbReference type="GO" id="GO:0016020">
    <property type="term" value="C:membrane"/>
    <property type="evidence" value="ECO:0007669"/>
    <property type="project" value="UniProtKB-SubCell"/>
</dbReference>
<feature type="transmembrane region" description="Helical" evidence="5">
    <location>
        <begin position="227"/>
        <end position="244"/>
    </location>
</feature>
<feature type="transmembrane region" description="Helical" evidence="5">
    <location>
        <begin position="181"/>
        <end position="198"/>
    </location>
</feature>
<feature type="transmembrane region" description="Helical" evidence="5">
    <location>
        <begin position="106"/>
        <end position="126"/>
    </location>
</feature>
<dbReference type="OrthoDB" id="5123754at2"/>
<dbReference type="Pfam" id="PF04932">
    <property type="entry name" value="Wzy_C"/>
    <property type="match status" value="1"/>
</dbReference>
<dbReference type="PANTHER" id="PTHR37422">
    <property type="entry name" value="TEICHURONIC ACID BIOSYNTHESIS PROTEIN TUAE"/>
    <property type="match status" value="1"/>
</dbReference>
<gene>
    <name evidence="7" type="ORF">C3B59_05015</name>
</gene>
<feature type="domain" description="O-antigen ligase-related" evidence="6">
    <location>
        <begin position="211"/>
        <end position="356"/>
    </location>
</feature>
<dbReference type="Proteomes" id="UP000237104">
    <property type="component" value="Unassembled WGS sequence"/>
</dbReference>
<dbReference type="RefSeq" id="WP_103430308.1">
    <property type="nucleotide sequence ID" value="NZ_PPXF01000019.1"/>
</dbReference>
<accession>A0A2S3ZLY0</accession>
<feature type="transmembrane region" description="Helical" evidence="5">
    <location>
        <begin position="376"/>
        <end position="393"/>
    </location>
</feature>
<keyword evidence="3 5" id="KW-1133">Transmembrane helix</keyword>
<evidence type="ECO:0000256" key="4">
    <source>
        <dbReference type="ARBA" id="ARBA00023136"/>
    </source>
</evidence>
<evidence type="ECO:0000256" key="3">
    <source>
        <dbReference type="ARBA" id="ARBA00022989"/>
    </source>
</evidence>
<evidence type="ECO:0000259" key="6">
    <source>
        <dbReference type="Pfam" id="PF04932"/>
    </source>
</evidence>
<evidence type="ECO:0000256" key="5">
    <source>
        <dbReference type="SAM" id="Phobius"/>
    </source>
</evidence>
<feature type="transmembrane region" description="Helical" evidence="5">
    <location>
        <begin position="138"/>
        <end position="161"/>
    </location>
</feature>
<name>A0A2S3ZLY0_9MICO</name>